<dbReference type="SUPFAM" id="SSF55073">
    <property type="entry name" value="Nucleotide cyclase"/>
    <property type="match status" value="1"/>
</dbReference>
<organism evidence="4 5">
    <name type="scientific">Devosia enhydra</name>
    <dbReference type="NCBI Taxonomy" id="665118"/>
    <lineage>
        <taxon>Bacteria</taxon>
        <taxon>Pseudomonadati</taxon>
        <taxon>Pseudomonadota</taxon>
        <taxon>Alphaproteobacteria</taxon>
        <taxon>Hyphomicrobiales</taxon>
        <taxon>Devosiaceae</taxon>
        <taxon>Devosia</taxon>
    </lineage>
</organism>
<evidence type="ECO:0000256" key="1">
    <source>
        <dbReference type="ARBA" id="ARBA00012528"/>
    </source>
</evidence>
<dbReference type="PROSITE" id="PS50887">
    <property type="entry name" value="GGDEF"/>
    <property type="match status" value="1"/>
</dbReference>
<dbReference type="InterPro" id="IPR000160">
    <property type="entry name" value="GGDEF_dom"/>
</dbReference>
<dbReference type="GO" id="GO:0005886">
    <property type="term" value="C:plasma membrane"/>
    <property type="evidence" value="ECO:0007669"/>
    <property type="project" value="TreeGrafter"/>
</dbReference>
<dbReference type="RefSeq" id="WP_072343686.1">
    <property type="nucleotide sequence ID" value="NZ_FPKU01000002.1"/>
</dbReference>
<dbReference type="Pfam" id="PF08448">
    <property type="entry name" value="PAS_4"/>
    <property type="match status" value="1"/>
</dbReference>
<dbReference type="SUPFAM" id="SSF55785">
    <property type="entry name" value="PYP-like sensor domain (PAS domain)"/>
    <property type="match status" value="1"/>
</dbReference>
<proteinExistence type="predicted"/>
<gene>
    <name evidence="4" type="ORF">SAMN02983003_2607</name>
</gene>
<dbReference type="Proteomes" id="UP000183447">
    <property type="component" value="Unassembled WGS sequence"/>
</dbReference>
<dbReference type="PANTHER" id="PTHR45138">
    <property type="entry name" value="REGULATORY COMPONENTS OF SENSORY TRANSDUCTION SYSTEM"/>
    <property type="match status" value="1"/>
</dbReference>
<protein>
    <recommendedName>
        <fullName evidence="1">diguanylate cyclase</fullName>
        <ecNumber evidence="1">2.7.7.65</ecNumber>
    </recommendedName>
</protein>
<evidence type="ECO:0000313" key="5">
    <source>
        <dbReference type="Proteomes" id="UP000183447"/>
    </source>
</evidence>
<dbReference type="SMART" id="SM00267">
    <property type="entry name" value="GGDEF"/>
    <property type="match status" value="1"/>
</dbReference>
<dbReference type="Gene3D" id="3.30.450.20">
    <property type="entry name" value="PAS domain"/>
    <property type="match status" value="1"/>
</dbReference>
<sequence>MGRGLRTADLAVSVIDALTSQICVLDAGGTIIAVNAAWQTFGVENGRDLRRSDIGVNYLDICWSASVAGVEGADAFHEGLRAVFEGRLPVFRQEYACQTEGGQRWFLARISPILGKSAAGRAPRIKGAVVSHSDITERVLLERELKHQASTDQLTGLANRRAFFEAVDKLVADVQGLRRTASVVMLDADTFKRINDRHGHVGGDRALQALARTLAQSLPAGCLAARLGGEEFALLLGDIGSWEAMLLAERIRRRVAATIVEGPAGAFAMTVSMGVSEVLCDDPSADAVLHRADRALYRAKADGRDCVRVYSPAALVEGQTLLA</sequence>
<dbReference type="InterPro" id="IPR013656">
    <property type="entry name" value="PAS_4"/>
</dbReference>
<dbReference type="FunFam" id="3.30.70.270:FF:000001">
    <property type="entry name" value="Diguanylate cyclase domain protein"/>
    <property type="match status" value="1"/>
</dbReference>
<dbReference type="Pfam" id="PF00990">
    <property type="entry name" value="GGDEF"/>
    <property type="match status" value="1"/>
</dbReference>
<dbReference type="InterPro" id="IPR029787">
    <property type="entry name" value="Nucleotide_cyclase"/>
</dbReference>
<comment type="catalytic activity">
    <reaction evidence="2">
        <text>2 GTP = 3',3'-c-di-GMP + 2 diphosphate</text>
        <dbReference type="Rhea" id="RHEA:24898"/>
        <dbReference type="ChEBI" id="CHEBI:33019"/>
        <dbReference type="ChEBI" id="CHEBI:37565"/>
        <dbReference type="ChEBI" id="CHEBI:58805"/>
        <dbReference type="EC" id="2.7.7.65"/>
    </reaction>
</comment>
<keyword evidence="5" id="KW-1185">Reference proteome</keyword>
<evidence type="ECO:0000259" key="3">
    <source>
        <dbReference type="PROSITE" id="PS50887"/>
    </source>
</evidence>
<name>A0A1K2HZ91_9HYPH</name>
<dbReference type="AlphaFoldDB" id="A0A1K2HZ91"/>
<dbReference type="EMBL" id="FPKU01000002">
    <property type="protein sequence ID" value="SFZ85442.1"/>
    <property type="molecule type" value="Genomic_DNA"/>
</dbReference>
<evidence type="ECO:0000256" key="2">
    <source>
        <dbReference type="ARBA" id="ARBA00034247"/>
    </source>
</evidence>
<dbReference type="NCBIfam" id="TIGR00254">
    <property type="entry name" value="GGDEF"/>
    <property type="match status" value="1"/>
</dbReference>
<dbReference type="InterPro" id="IPR050469">
    <property type="entry name" value="Diguanylate_Cyclase"/>
</dbReference>
<dbReference type="InterPro" id="IPR035965">
    <property type="entry name" value="PAS-like_dom_sf"/>
</dbReference>
<dbReference type="GO" id="GO:0043709">
    <property type="term" value="P:cell adhesion involved in single-species biofilm formation"/>
    <property type="evidence" value="ECO:0007669"/>
    <property type="project" value="TreeGrafter"/>
</dbReference>
<evidence type="ECO:0000313" key="4">
    <source>
        <dbReference type="EMBL" id="SFZ85442.1"/>
    </source>
</evidence>
<dbReference type="Gene3D" id="3.30.70.270">
    <property type="match status" value="1"/>
</dbReference>
<accession>A0A1K2HZ91</accession>
<dbReference type="EC" id="2.7.7.65" evidence="1"/>
<dbReference type="GO" id="GO:0052621">
    <property type="term" value="F:diguanylate cyclase activity"/>
    <property type="evidence" value="ECO:0007669"/>
    <property type="project" value="UniProtKB-EC"/>
</dbReference>
<feature type="domain" description="GGDEF" evidence="3">
    <location>
        <begin position="179"/>
        <end position="312"/>
    </location>
</feature>
<dbReference type="CDD" id="cd01949">
    <property type="entry name" value="GGDEF"/>
    <property type="match status" value="1"/>
</dbReference>
<dbReference type="InterPro" id="IPR043128">
    <property type="entry name" value="Rev_trsase/Diguanyl_cyclase"/>
</dbReference>
<reference evidence="4 5" key="1">
    <citation type="submission" date="2016-11" db="EMBL/GenBank/DDBJ databases">
        <authorList>
            <person name="Jaros S."/>
            <person name="Januszkiewicz K."/>
            <person name="Wedrychowicz H."/>
        </authorList>
    </citation>
    <scope>NUCLEOTIDE SEQUENCE [LARGE SCALE GENOMIC DNA]</scope>
    <source>
        <strain evidence="4 5">ATCC 23634</strain>
    </source>
</reference>
<dbReference type="PANTHER" id="PTHR45138:SF9">
    <property type="entry name" value="DIGUANYLATE CYCLASE DGCM-RELATED"/>
    <property type="match status" value="1"/>
</dbReference>
<dbReference type="GO" id="GO:1902201">
    <property type="term" value="P:negative regulation of bacterial-type flagellum-dependent cell motility"/>
    <property type="evidence" value="ECO:0007669"/>
    <property type="project" value="TreeGrafter"/>
</dbReference>
<dbReference type="STRING" id="665118.SAMN02983003_2607"/>